<dbReference type="PANTHER" id="PTHR22635">
    <property type="entry name" value="RING FINGER PROTEIN 207"/>
    <property type="match status" value="1"/>
</dbReference>
<sequence length="893" mass="101099">MNCTSLDDKPSTSDQVKNNPLECQCCHSELSNPVRPSCQHYFCRSCLRDNKCPICGRAIDVESISDDRVLSYVIESSREATETCANCDKIIHPMYFCDTCQQPLCVLCRAITHQAKIFSAHQISLLEESWKRGRLRTGVTCESHNEAFLLYCQDSKKLACIECFNSSSSAEKFRNFLTIDIAHKTCCDKLEKAALKMRIFQDELLEQIDFRKHLIEELHNKFDTEVAGMEQICNNIVKEIINLKDRLTSNVREQKSDKEAHLHEQLQMLELLQDPLKVNLLSASIFCSYAPKIDLLQYYSDLNKSIQQILSNKVEKLQCTTEISVDFKNELWKLLKDEFGITGDGVAESASTICQGNSQNSMGMAYGNENSLQTPLVTYSPLINGQDNISTYIEDNSTSNGHFINKQSMPFLNMDLNSAFAEYVQKIDSPVKQFVGDIAKISKVLLNIQRDITLRRCVVNKEEFVETLETCENLKKGLEEHSAFVQSVQPLLRDVWQEQIERIHRQQRILREKVDDIAYLQKFAEKAFSSALQLKPFALYMASVISSLDGRRSQLVNFSPMEQICLQITSLEPDSEKRVKSIEKEEESRRLTKEQQRLSVKPEAQQVKDSLKETKIPSKPRNITVLVDNDRDRSSLSNLTLSSSMSKAAGRRKQRREKRNSESSTIGCASANHFSPPLSLDCSSEASTPPLSISPIPLSLQMPQTPPHPSPTKTEDDLQSKPREGSSNLLENMPKPPPPPPPPPSPSRMESVKRISIKENIPEENMSHNEETAQLKLEEINETKSNEKSYKPPPLSPSNIEPINSTNVREKTPNPAVNVQNPVQNDLSPKENAPNSKENARMEKSSQLAKLIPRQATAIDAPSEETVRARDRLLEAIRERVKRIEPYDEAPNT</sequence>
<evidence type="ECO:0000313" key="9">
    <source>
        <dbReference type="EMBL" id="KAI1720827.1"/>
    </source>
</evidence>
<dbReference type="Gene3D" id="3.30.160.60">
    <property type="entry name" value="Classic Zinc Finger"/>
    <property type="match status" value="1"/>
</dbReference>
<dbReference type="CDD" id="cd16449">
    <property type="entry name" value="RING-HC"/>
    <property type="match status" value="1"/>
</dbReference>
<feature type="compositionally biased region" description="Basic and acidic residues" evidence="6">
    <location>
        <begin position="713"/>
        <end position="724"/>
    </location>
</feature>
<dbReference type="PROSITE" id="PS00518">
    <property type="entry name" value="ZF_RING_1"/>
    <property type="match status" value="1"/>
</dbReference>
<feature type="compositionally biased region" description="Polar residues" evidence="6">
    <location>
        <begin position="797"/>
        <end position="807"/>
    </location>
</feature>
<evidence type="ECO:0000256" key="6">
    <source>
        <dbReference type="SAM" id="MobiDB-lite"/>
    </source>
</evidence>
<keyword evidence="10" id="KW-1185">Reference proteome</keyword>
<evidence type="ECO:0000256" key="1">
    <source>
        <dbReference type="ARBA" id="ARBA00021526"/>
    </source>
</evidence>
<reference evidence="9" key="1">
    <citation type="submission" date="2022-01" db="EMBL/GenBank/DDBJ databases">
        <title>Genome Sequence Resource for Two Populations of Ditylenchus destructor, the Migratory Endoparasitic Phytonematode.</title>
        <authorList>
            <person name="Zhang H."/>
            <person name="Lin R."/>
            <person name="Xie B."/>
        </authorList>
    </citation>
    <scope>NUCLEOTIDE SEQUENCE</scope>
    <source>
        <strain evidence="9">BazhouSP</strain>
    </source>
</reference>
<keyword evidence="4" id="KW-0862">Zinc</keyword>
<evidence type="ECO:0000259" key="7">
    <source>
        <dbReference type="PROSITE" id="PS50089"/>
    </source>
</evidence>
<dbReference type="InterPro" id="IPR039320">
    <property type="entry name" value="RNF207"/>
</dbReference>
<evidence type="ECO:0000313" key="10">
    <source>
        <dbReference type="Proteomes" id="UP001201812"/>
    </source>
</evidence>
<feature type="compositionally biased region" description="Basic residues" evidence="6">
    <location>
        <begin position="649"/>
        <end position="658"/>
    </location>
</feature>
<dbReference type="SMART" id="SM00336">
    <property type="entry name" value="BBOX"/>
    <property type="match status" value="1"/>
</dbReference>
<dbReference type="PROSITE" id="PS50089">
    <property type="entry name" value="ZF_RING_2"/>
    <property type="match status" value="1"/>
</dbReference>
<feature type="compositionally biased region" description="Low complexity" evidence="6">
    <location>
        <begin position="689"/>
        <end position="700"/>
    </location>
</feature>
<evidence type="ECO:0000256" key="2">
    <source>
        <dbReference type="ARBA" id="ARBA00022723"/>
    </source>
</evidence>
<dbReference type="InterPro" id="IPR000315">
    <property type="entry name" value="Znf_B-box"/>
</dbReference>
<feature type="compositionally biased region" description="Pro residues" evidence="6">
    <location>
        <begin position="734"/>
        <end position="746"/>
    </location>
</feature>
<keyword evidence="2" id="KW-0479">Metal-binding</keyword>
<feature type="compositionally biased region" description="Basic and acidic residues" evidence="6">
    <location>
        <begin position="750"/>
        <end position="790"/>
    </location>
</feature>
<feature type="compositionally biased region" description="Low complexity" evidence="6">
    <location>
        <begin position="813"/>
        <end position="825"/>
    </location>
</feature>
<dbReference type="InterPro" id="IPR017907">
    <property type="entry name" value="Znf_RING_CS"/>
</dbReference>
<dbReference type="InterPro" id="IPR001841">
    <property type="entry name" value="Znf_RING"/>
</dbReference>
<dbReference type="EMBL" id="JAKKPZ010000005">
    <property type="protein sequence ID" value="KAI1720827.1"/>
    <property type="molecule type" value="Genomic_DNA"/>
</dbReference>
<dbReference type="InterPro" id="IPR013083">
    <property type="entry name" value="Znf_RING/FYVE/PHD"/>
</dbReference>
<feature type="compositionally biased region" description="Low complexity" evidence="6">
    <location>
        <begin position="635"/>
        <end position="646"/>
    </location>
</feature>
<dbReference type="SUPFAM" id="SSF57850">
    <property type="entry name" value="RING/U-box"/>
    <property type="match status" value="1"/>
</dbReference>
<feature type="domain" description="B box-type" evidence="8">
    <location>
        <begin position="79"/>
        <end position="126"/>
    </location>
</feature>
<evidence type="ECO:0000256" key="5">
    <source>
        <dbReference type="PROSITE-ProRule" id="PRU00024"/>
    </source>
</evidence>
<evidence type="ECO:0000259" key="8">
    <source>
        <dbReference type="PROSITE" id="PS50119"/>
    </source>
</evidence>
<dbReference type="InterPro" id="IPR022782">
    <property type="entry name" value="AIP3-like_C"/>
</dbReference>
<dbReference type="AlphaFoldDB" id="A0AAD4N8P3"/>
<comment type="caution">
    <text evidence="9">The sequence shown here is derived from an EMBL/GenBank/DDBJ whole genome shotgun (WGS) entry which is preliminary data.</text>
</comment>
<dbReference type="SMART" id="SM00184">
    <property type="entry name" value="RING"/>
    <property type="match status" value="1"/>
</dbReference>
<dbReference type="SUPFAM" id="SSF57845">
    <property type="entry name" value="B-box zinc-binding domain"/>
    <property type="match status" value="1"/>
</dbReference>
<dbReference type="PANTHER" id="PTHR22635:SF0">
    <property type="entry name" value="RING FINGER PROTEIN 207"/>
    <property type="match status" value="1"/>
</dbReference>
<feature type="compositionally biased region" description="Basic and acidic residues" evidence="6">
    <location>
        <begin position="584"/>
        <end position="596"/>
    </location>
</feature>
<dbReference type="GO" id="GO:0044325">
    <property type="term" value="F:transmembrane transporter binding"/>
    <property type="evidence" value="ECO:0007669"/>
    <property type="project" value="TreeGrafter"/>
</dbReference>
<dbReference type="Pfam" id="PF03915">
    <property type="entry name" value="AIP3"/>
    <property type="match status" value="1"/>
</dbReference>
<evidence type="ECO:0000256" key="4">
    <source>
        <dbReference type="ARBA" id="ARBA00022833"/>
    </source>
</evidence>
<feature type="domain" description="RING-type" evidence="7">
    <location>
        <begin position="23"/>
        <end position="55"/>
    </location>
</feature>
<dbReference type="PROSITE" id="PS50119">
    <property type="entry name" value="ZF_BBOX"/>
    <property type="match status" value="1"/>
</dbReference>
<accession>A0AAD4N8P3</accession>
<name>A0AAD4N8P3_9BILA</name>
<keyword evidence="3 5" id="KW-0863">Zinc-finger</keyword>
<dbReference type="GO" id="GO:0008270">
    <property type="term" value="F:zinc ion binding"/>
    <property type="evidence" value="ECO:0007669"/>
    <property type="project" value="UniProtKB-KW"/>
</dbReference>
<protein>
    <recommendedName>
        <fullName evidence="1">RING finger protein 207</fullName>
    </recommendedName>
</protein>
<dbReference type="GO" id="GO:0030544">
    <property type="term" value="F:Hsp70 protein binding"/>
    <property type="evidence" value="ECO:0007669"/>
    <property type="project" value="InterPro"/>
</dbReference>
<dbReference type="Gene3D" id="3.30.40.10">
    <property type="entry name" value="Zinc/RING finger domain, C3HC4 (zinc finger)"/>
    <property type="match status" value="1"/>
</dbReference>
<dbReference type="Proteomes" id="UP001201812">
    <property type="component" value="Unassembled WGS sequence"/>
</dbReference>
<evidence type="ECO:0000256" key="3">
    <source>
        <dbReference type="ARBA" id="ARBA00022771"/>
    </source>
</evidence>
<dbReference type="CDD" id="cd19814">
    <property type="entry name" value="Bbox1_RNF207-like"/>
    <property type="match status" value="1"/>
</dbReference>
<dbReference type="GO" id="GO:0048471">
    <property type="term" value="C:perinuclear region of cytoplasm"/>
    <property type="evidence" value="ECO:0007669"/>
    <property type="project" value="TreeGrafter"/>
</dbReference>
<feature type="region of interest" description="Disordered" evidence="6">
    <location>
        <begin position="584"/>
        <end position="866"/>
    </location>
</feature>
<organism evidence="9 10">
    <name type="scientific">Ditylenchus destructor</name>
    <dbReference type="NCBI Taxonomy" id="166010"/>
    <lineage>
        <taxon>Eukaryota</taxon>
        <taxon>Metazoa</taxon>
        <taxon>Ecdysozoa</taxon>
        <taxon>Nematoda</taxon>
        <taxon>Chromadorea</taxon>
        <taxon>Rhabditida</taxon>
        <taxon>Tylenchina</taxon>
        <taxon>Tylenchomorpha</taxon>
        <taxon>Sphaerularioidea</taxon>
        <taxon>Anguinidae</taxon>
        <taxon>Anguininae</taxon>
        <taxon>Ditylenchus</taxon>
    </lineage>
</organism>
<gene>
    <name evidence="9" type="ORF">DdX_05074</name>
</gene>
<proteinExistence type="predicted"/>
<dbReference type="Gene3D" id="1.20.58.1540">
    <property type="entry name" value="Actin interacting protein 3, C-terminal domain"/>
    <property type="match status" value="1"/>
</dbReference>